<dbReference type="HAMAP" id="MF_00115">
    <property type="entry name" value="MscL"/>
    <property type="match status" value="1"/>
</dbReference>
<comment type="function">
    <text evidence="10">Channel that opens in response to stretch forces in the membrane lipid bilayer. May participate in the regulation of osmotic pressure changes within the cell.</text>
</comment>
<comment type="subunit">
    <text evidence="10">Homopentamer.</text>
</comment>
<dbReference type="OrthoDB" id="9810350at2"/>
<keyword evidence="8 10" id="KW-0472">Membrane</keyword>
<dbReference type="InterPro" id="IPR001185">
    <property type="entry name" value="MS_channel"/>
</dbReference>
<reference evidence="11 12" key="1">
    <citation type="submission" date="2018-08" db="EMBL/GenBank/DDBJ databases">
        <title>Meiothermus roseus NBRC 110900 genome sequencing project.</title>
        <authorList>
            <person name="Da Costa M.S."/>
            <person name="Albuquerque L."/>
            <person name="Raposo P."/>
            <person name="Froufe H.J.C."/>
            <person name="Barroso C.S."/>
            <person name="Egas C."/>
        </authorList>
    </citation>
    <scope>NUCLEOTIDE SEQUENCE [LARGE SCALE GENOMIC DNA]</scope>
    <source>
        <strain evidence="11 12">NBRC 110900</strain>
    </source>
</reference>
<comment type="similarity">
    <text evidence="2 10">Belongs to the MscL family.</text>
</comment>
<evidence type="ECO:0000256" key="1">
    <source>
        <dbReference type="ARBA" id="ARBA00004651"/>
    </source>
</evidence>
<dbReference type="PRINTS" id="PR01264">
    <property type="entry name" value="MECHCHANNEL"/>
</dbReference>
<evidence type="ECO:0000313" key="11">
    <source>
        <dbReference type="EMBL" id="RIH89895.1"/>
    </source>
</evidence>
<feature type="transmembrane region" description="Helical" evidence="10">
    <location>
        <begin position="72"/>
        <end position="91"/>
    </location>
</feature>
<evidence type="ECO:0000256" key="5">
    <source>
        <dbReference type="ARBA" id="ARBA00022692"/>
    </source>
</evidence>
<dbReference type="PANTHER" id="PTHR30266:SF2">
    <property type="entry name" value="LARGE-CONDUCTANCE MECHANOSENSITIVE CHANNEL"/>
    <property type="match status" value="1"/>
</dbReference>
<dbReference type="PANTHER" id="PTHR30266">
    <property type="entry name" value="MECHANOSENSITIVE CHANNEL MSCL"/>
    <property type="match status" value="1"/>
</dbReference>
<name>A0A399F283_9DEIN</name>
<dbReference type="GO" id="GO:0008381">
    <property type="term" value="F:mechanosensitive monoatomic ion channel activity"/>
    <property type="evidence" value="ECO:0007669"/>
    <property type="project" value="UniProtKB-UniRule"/>
</dbReference>
<evidence type="ECO:0000256" key="7">
    <source>
        <dbReference type="ARBA" id="ARBA00023065"/>
    </source>
</evidence>
<evidence type="ECO:0000256" key="2">
    <source>
        <dbReference type="ARBA" id="ARBA00007254"/>
    </source>
</evidence>
<evidence type="ECO:0000256" key="9">
    <source>
        <dbReference type="ARBA" id="ARBA00023303"/>
    </source>
</evidence>
<evidence type="ECO:0000313" key="12">
    <source>
        <dbReference type="Proteomes" id="UP000265341"/>
    </source>
</evidence>
<keyword evidence="4 10" id="KW-1003">Cell membrane</keyword>
<keyword evidence="5 10" id="KW-0812">Transmembrane</keyword>
<comment type="subcellular location">
    <subcellularLocation>
        <location evidence="1 10">Cell membrane</location>
        <topology evidence="1 10">Multi-pass membrane protein</topology>
    </subcellularLocation>
</comment>
<organism evidence="11 12">
    <name type="scientific">Calidithermus roseus</name>
    <dbReference type="NCBI Taxonomy" id="1644118"/>
    <lineage>
        <taxon>Bacteria</taxon>
        <taxon>Thermotogati</taxon>
        <taxon>Deinococcota</taxon>
        <taxon>Deinococci</taxon>
        <taxon>Thermales</taxon>
        <taxon>Thermaceae</taxon>
        <taxon>Calidithermus</taxon>
    </lineage>
</organism>
<dbReference type="SUPFAM" id="SSF81330">
    <property type="entry name" value="Gated mechanosensitive channel"/>
    <property type="match status" value="1"/>
</dbReference>
<dbReference type="InterPro" id="IPR037673">
    <property type="entry name" value="MSC/AndL"/>
</dbReference>
<dbReference type="AlphaFoldDB" id="A0A399F283"/>
<protein>
    <recommendedName>
        <fullName evidence="10">Large-conductance mechanosensitive channel</fullName>
    </recommendedName>
</protein>
<feature type="transmembrane region" description="Helical" evidence="10">
    <location>
        <begin position="12"/>
        <end position="31"/>
    </location>
</feature>
<evidence type="ECO:0000256" key="8">
    <source>
        <dbReference type="ARBA" id="ARBA00023136"/>
    </source>
</evidence>
<proteinExistence type="inferred from homology"/>
<dbReference type="Proteomes" id="UP000265341">
    <property type="component" value="Unassembled WGS sequence"/>
</dbReference>
<sequence length="131" mass="14051">MLSGFRDFILRGNVVDLAVAVVIGAAFGAVVDSMVKDIITPLIGLVGGQPDFSAIRIGANTQGQGGIAIGNFLNALVSFLIKAAVIYFVIVQPMRRVMEMMKRNEAPATPATPEDIVLLREIRDVLKSRNP</sequence>
<keyword evidence="12" id="KW-1185">Reference proteome</keyword>
<dbReference type="GO" id="GO:0005886">
    <property type="term" value="C:plasma membrane"/>
    <property type="evidence" value="ECO:0007669"/>
    <property type="project" value="UniProtKB-SubCell"/>
</dbReference>
<gene>
    <name evidence="10 11" type="primary">mscL</name>
    <name evidence="11" type="ORF">Mrose_00120</name>
</gene>
<dbReference type="EMBL" id="QWLA01000001">
    <property type="protein sequence ID" value="RIH89895.1"/>
    <property type="molecule type" value="Genomic_DNA"/>
</dbReference>
<evidence type="ECO:0000256" key="6">
    <source>
        <dbReference type="ARBA" id="ARBA00022989"/>
    </source>
</evidence>
<keyword evidence="3 10" id="KW-0813">Transport</keyword>
<accession>A0A399F283</accession>
<keyword evidence="9 10" id="KW-0407">Ion channel</keyword>
<dbReference type="InterPro" id="IPR036019">
    <property type="entry name" value="MscL_channel"/>
</dbReference>
<evidence type="ECO:0000256" key="4">
    <source>
        <dbReference type="ARBA" id="ARBA00022475"/>
    </source>
</evidence>
<keyword evidence="7 10" id="KW-0406">Ion transport</keyword>
<dbReference type="Gene3D" id="1.10.1200.120">
    <property type="entry name" value="Large-conductance mechanosensitive channel, MscL, domain 1"/>
    <property type="match status" value="1"/>
</dbReference>
<keyword evidence="6 10" id="KW-1133">Transmembrane helix</keyword>
<dbReference type="Pfam" id="PF01741">
    <property type="entry name" value="MscL"/>
    <property type="match status" value="1"/>
</dbReference>
<evidence type="ECO:0000256" key="10">
    <source>
        <dbReference type="HAMAP-Rule" id="MF_00115"/>
    </source>
</evidence>
<evidence type="ECO:0000256" key="3">
    <source>
        <dbReference type="ARBA" id="ARBA00022448"/>
    </source>
</evidence>
<dbReference type="NCBIfam" id="TIGR00220">
    <property type="entry name" value="mscL"/>
    <property type="match status" value="1"/>
</dbReference>
<dbReference type="InterPro" id="IPR019823">
    <property type="entry name" value="Mechanosensitive_channel_CS"/>
</dbReference>
<dbReference type="RefSeq" id="WP_119275490.1">
    <property type="nucleotide sequence ID" value="NZ_QWLA01000001.1"/>
</dbReference>
<comment type="caution">
    <text evidence="11">The sequence shown here is derived from an EMBL/GenBank/DDBJ whole genome shotgun (WGS) entry which is preliminary data.</text>
</comment>
<dbReference type="PROSITE" id="PS01327">
    <property type="entry name" value="MSCL"/>
    <property type="match status" value="1"/>
</dbReference>